<reference evidence="2" key="1">
    <citation type="submission" date="2021-01" db="EMBL/GenBank/DDBJ databases">
        <authorList>
            <person name="Corre E."/>
            <person name="Pelletier E."/>
            <person name="Niang G."/>
            <person name="Scheremetjew M."/>
            <person name="Finn R."/>
            <person name="Kale V."/>
            <person name="Holt S."/>
            <person name="Cochrane G."/>
            <person name="Meng A."/>
            <person name="Brown T."/>
            <person name="Cohen L."/>
        </authorList>
    </citation>
    <scope>NUCLEOTIDE SEQUENCE</scope>
    <source>
        <strain evidence="2">OF101</strain>
    </source>
</reference>
<accession>A0A7S1L786</accession>
<gene>
    <name evidence="2" type="ORF">ACAT0790_LOCUS5202</name>
</gene>
<protein>
    <submittedName>
        <fullName evidence="2">Uncharacterized protein</fullName>
    </submittedName>
</protein>
<keyword evidence="1" id="KW-0732">Signal</keyword>
<feature type="chain" id="PRO_5031226494" evidence="1">
    <location>
        <begin position="17"/>
        <end position="281"/>
    </location>
</feature>
<dbReference type="EMBL" id="HBGE01008588">
    <property type="protein sequence ID" value="CAD9096272.1"/>
    <property type="molecule type" value="Transcribed_RNA"/>
</dbReference>
<evidence type="ECO:0000256" key="1">
    <source>
        <dbReference type="SAM" id="SignalP"/>
    </source>
</evidence>
<dbReference type="AlphaFoldDB" id="A0A7S1L786"/>
<feature type="signal peptide" evidence="1">
    <location>
        <begin position="1"/>
        <end position="16"/>
    </location>
</feature>
<sequence length="281" mass="31402">MRAVVPLLALLQPCVCRYAAVQQHESSRSATAVHTEWAVAFATEADDRRFWTSEWSAIEAELLELQAAAGSVDRKPKNAAFMQFTNSSQADAAPKRHSPLAGIKLNLNPKSAADLVPALAMLKGLYEDGKQRIAQLNAKEQDYKQHHTEKEAEHKARTAHIASQNGTVSEEFMANETRDENRLWSYWERVRERQHRQFHTSLKIQHATLEKVKKMMDMYEKTIAGKEDSKQVTKDLAKVSGVVMPEVVLLQGAWSDAAAFCSEALKELRAAGTELSDTVDA</sequence>
<evidence type="ECO:0000313" key="2">
    <source>
        <dbReference type="EMBL" id="CAD9096272.1"/>
    </source>
</evidence>
<name>A0A7S1L786_ALECA</name>
<organism evidence="2">
    <name type="scientific">Alexandrium catenella</name>
    <name type="common">Red tide dinoflagellate</name>
    <name type="synonym">Gonyaulax catenella</name>
    <dbReference type="NCBI Taxonomy" id="2925"/>
    <lineage>
        <taxon>Eukaryota</taxon>
        <taxon>Sar</taxon>
        <taxon>Alveolata</taxon>
        <taxon>Dinophyceae</taxon>
        <taxon>Gonyaulacales</taxon>
        <taxon>Pyrocystaceae</taxon>
        <taxon>Alexandrium</taxon>
    </lineage>
</organism>
<proteinExistence type="predicted"/>